<reference evidence="2 3" key="1">
    <citation type="submission" date="2019-09" db="EMBL/GenBank/DDBJ databases">
        <title>Genome sequence and assembly of Taibaiella sp.</title>
        <authorList>
            <person name="Chhetri G."/>
        </authorList>
    </citation>
    <scope>NUCLEOTIDE SEQUENCE [LARGE SCALE GENOMIC DNA]</scope>
    <source>
        <strain evidence="2 3">KVB11</strain>
    </source>
</reference>
<keyword evidence="3" id="KW-1185">Reference proteome</keyword>
<name>A0A5M6CQA6_9BACT</name>
<dbReference type="Proteomes" id="UP000323632">
    <property type="component" value="Unassembled WGS sequence"/>
</dbReference>
<proteinExistence type="predicted"/>
<dbReference type="RefSeq" id="WP_150030725.1">
    <property type="nucleotide sequence ID" value="NZ_VWSH01000001.1"/>
</dbReference>
<accession>A0A5M6CQA6</accession>
<evidence type="ECO:0000259" key="1">
    <source>
        <dbReference type="Pfam" id="PF24722"/>
    </source>
</evidence>
<feature type="domain" description="DUF7674" evidence="1">
    <location>
        <begin position="22"/>
        <end position="108"/>
    </location>
</feature>
<protein>
    <recommendedName>
        <fullName evidence="1">DUF7674 domain-containing protein</fullName>
    </recommendedName>
</protein>
<sequence length="113" mass="12576">MRDNIELTDRLITDAKALNLYGCNPYSICQNLAGYAGELVSKNADEELKKGMDAILSVYTYSGDIKIKTAIENILLYKLSTSIMLSPDRKSIMASIPIPFRKIMNDQICHSGI</sequence>
<evidence type="ECO:0000313" key="3">
    <source>
        <dbReference type="Proteomes" id="UP000323632"/>
    </source>
</evidence>
<dbReference type="InterPro" id="IPR056091">
    <property type="entry name" value="DUF7674"/>
</dbReference>
<dbReference type="Pfam" id="PF24722">
    <property type="entry name" value="DUF7674"/>
    <property type="match status" value="1"/>
</dbReference>
<dbReference type="AlphaFoldDB" id="A0A5M6CQA6"/>
<evidence type="ECO:0000313" key="2">
    <source>
        <dbReference type="EMBL" id="KAA5536152.1"/>
    </source>
</evidence>
<comment type="caution">
    <text evidence="2">The sequence shown here is derived from an EMBL/GenBank/DDBJ whole genome shotgun (WGS) entry which is preliminary data.</text>
</comment>
<gene>
    <name evidence="2" type="ORF">F0919_00325</name>
</gene>
<organism evidence="2 3">
    <name type="scientific">Taibaiella lutea</name>
    <dbReference type="NCBI Taxonomy" id="2608001"/>
    <lineage>
        <taxon>Bacteria</taxon>
        <taxon>Pseudomonadati</taxon>
        <taxon>Bacteroidota</taxon>
        <taxon>Chitinophagia</taxon>
        <taxon>Chitinophagales</taxon>
        <taxon>Chitinophagaceae</taxon>
        <taxon>Taibaiella</taxon>
    </lineage>
</organism>
<dbReference type="EMBL" id="VWSH01000001">
    <property type="protein sequence ID" value="KAA5536152.1"/>
    <property type="molecule type" value="Genomic_DNA"/>
</dbReference>